<dbReference type="GO" id="GO:0005525">
    <property type="term" value="F:GTP binding"/>
    <property type="evidence" value="ECO:0007669"/>
    <property type="project" value="UniProtKB-UniRule"/>
</dbReference>
<dbReference type="HAMAP" id="MF_00306">
    <property type="entry name" value="SRP54"/>
    <property type="match status" value="1"/>
</dbReference>
<reference evidence="11 12" key="1">
    <citation type="submission" date="2016-03" db="EMBL/GenBank/DDBJ databases">
        <title>Niastella vici sp. nov., isolated from farmland soil.</title>
        <authorList>
            <person name="Chen L."/>
            <person name="Wang D."/>
            <person name="Yang S."/>
            <person name="Wang G."/>
        </authorList>
    </citation>
    <scope>NUCLEOTIDE SEQUENCE [LARGE SCALE GENOMIC DNA]</scope>
    <source>
        <strain evidence="11 12">DJ57</strain>
    </source>
</reference>
<dbReference type="Proteomes" id="UP000192796">
    <property type="component" value="Unassembled WGS sequence"/>
</dbReference>
<evidence type="ECO:0000256" key="2">
    <source>
        <dbReference type="ARBA" id="ARBA00022741"/>
    </source>
</evidence>
<evidence type="ECO:0000256" key="4">
    <source>
        <dbReference type="ARBA" id="ARBA00022884"/>
    </source>
</evidence>
<evidence type="ECO:0000256" key="3">
    <source>
        <dbReference type="ARBA" id="ARBA00022801"/>
    </source>
</evidence>
<dbReference type="RefSeq" id="WP_081151159.1">
    <property type="nucleotide sequence ID" value="NZ_LVYD01000058.1"/>
</dbReference>
<keyword evidence="5 9" id="KW-0342">GTP-binding</keyword>
<dbReference type="InterPro" id="IPR036891">
    <property type="entry name" value="Signal_recog_part_SRP54_M_sf"/>
</dbReference>
<gene>
    <name evidence="9" type="primary">ffh</name>
    <name evidence="11" type="ORF">A3860_04670</name>
</gene>
<keyword evidence="4 9" id="KW-0694">RNA-binding</keyword>
<dbReference type="SMART" id="SM00962">
    <property type="entry name" value="SRP54"/>
    <property type="match status" value="1"/>
</dbReference>
<comment type="caution">
    <text evidence="11">The sequence shown here is derived from an EMBL/GenBank/DDBJ whole genome shotgun (WGS) entry which is preliminary data.</text>
</comment>
<keyword evidence="9" id="KW-0963">Cytoplasm</keyword>
<dbReference type="InterPro" id="IPR003593">
    <property type="entry name" value="AAA+_ATPase"/>
</dbReference>
<dbReference type="SUPFAM" id="SSF47446">
    <property type="entry name" value="Signal peptide-binding domain"/>
    <property type="match status" value="1"/>
</dbReference>
<dbReference type="InterPro" id="IPR027417">
    <property type="entry name" value="P-loop_NTPase"/>
</dbReference>
<dbReference type="GO" id="GO:0006614">
    <property type="term" value="P:SRP-dependent cotranslational protein targeting to membrane"/>
    <property type="evidence" value="ECO:0007669"/>
    <property type="project" value="InterPro"/>
</dbReference>
<dbReference type="SUPFAM" id="SSF52540">
    <property type="entry name" value="P-loop containing nucleoside triphosphate hydrolases"/>
    <property type="match status" value="1"/>
</dbReference>
<dbReference type="PANTHER" id="PTHR11564:SF5">
    <property type="entry name" value="SIGNAL RECOGNITION PARTICLE SUBUNIT SRP54"/>
    <property type="match status" value="1"/>
</dbReference>
<dbReference type="STRING" id="1703345.A3860_04670"/>
<feature type="binding site" evidence="9">
    <location>
        <begin position="189"/>
        <end position="193"/>
    </location>
    <ligand>
        <name>GTP</name>
        <dbReference type="ChEBI" id="CHEBI:37565"/>
    </ligand>
</feature>
<evidence type="ECO:0000256" key="6">
    <source>
        <dbReference type="ARBA" id="ARBA00023135"/>
    </source>
</evidence>
<dbReference type="InterPro" id="IPR022941">
    <property type="entry name" value="SRP54"/>
</dbReference>
<dbReference type="Gene3D" id="1.20.120.140">
    <property type="entry name" value="Signal recognition particle SRP54, nucleotide-binding domain"/>
    <property type="match status" value="1"/>
</dbReference>
<feature type="domain" description="SRP54-type proteins GTP-binding" evidence="10">
    <location>
        <begin position="268"/>
        <end position="281"/>
    </location>
</feature>
<evidence type="ECO:0000313" key="12">
    <source>
        <dbReference type="Proteomes" id="UP000192796"/>
    </source>
</evidence>
<protein>
    <recommendedName>
        <fullName evidence="9">Signal recognition particle protein</fullName>
        <ecNumber evidence="9">3.6.5.4</ecNumber>
    </recommendedName>
    <alternativeName>
        <fullName evidence="9">Fifty-four homolog</fullName>
    </alternativeName>
</protein>
<keyword evidence="12" id="KW-1185">Reference proteome</keyword>
<organism evidence="11 12">
    <name type="scientific">Niastella vici</name>
    <dbReference type="NCBI Taxonomy" id="1703345"/>
    <lineage>
        <taxon>Bacteria</taxon>
        <taxon>Pseudomonadati</taxon>
        <taxon>Bacteroidota</taxon>
        <taxon>Chitinophagia</taxon>
        <taxon>Chitinophagales</taxon>
        <taxon>Chitinophagaceae</taxon>
        <taxon>Niastella</taxon>
    </lineage>
</organism>
<feature type="binding site" evidence="9">
    <location>
        <begin position="247"/>
        <end position="250"/>
    </location>
    <ligand>
        <name>GTP</name>
        <dbReference type="ChEBI" id="CHEBI:37565"/>
    </ligand>
</feature>
<dbReference type="InterPro" id="IPR042101">
    <property type="entry name" value="SRP54_N_sf"/>
</dbReference>
<dbReference type="EMBL" id="LVYD01000058">
    <property type="protein sequence ID" value="OQP61017.1"/>
    <property type="molecule type" value="Genomic_DNA"/>
</dbReference>
<comment type="function">
    <text evidence="9">Involved in targeting and insertion of nascent membrane proteins into the cytoplasmic membrane. Binds to the hydrophobic signal sequence of the ribosome-nascent chain (RNC) as it emerges from the ribosomes. The SRP-RNC complex is then targeted to the cytoplasmic membrane where it interacts with the SRP receptor FtsY.</text>
</comment>
<keyword evidence="3 9" id="KW-0378">Hydrolase</keyword>
<dbReference type="Pfam" id="PF00448">
    <property type="entry name" value="SRP54"/>
    <property type="match status" value="1"/>
</dbReference>
<keyword evidence="6 9" id="KW-0733">Signal recognition particle</keyword>
<keyword evidence="7 9" id="KW-0687">Ribonucleoprotein</keyword>
<dbReference type="SMART" id="SM00963">
    <property type="entry name" value="SRP54_N"/>
    <property type="match status" value="1"/>
</dbReference>
<dbReference type="PANTHER" id="PTHR11564">
    <property type="entry name" value="SIGNAL RECOGNITION PARTICLE 54K PROTEIN SRP54"/>
    <property type="match status" value="1"/>
</dbReference>
<dbReference type="GO" id="GO:0003924">
    <property type="term" value="F:GTPase activity"/>
    <property type="evidence" value="ECO:0007669"/>
    <property type="project" value="UniProtKB-UniRule"/>
</dbReference>
<evidence type="ECO:0000259" key="10">
    <source>
        <dbReference type="PROSITE" id="PS00300"/>
    </source>
</evidence>
<comment type="subcellular location">
    <subcellularLocation>
        <location evidence="9">Cytoplasm</location>
    </subcellularLocation>
    <text evidence="9">The SRP-RNC complex is targeted to the cytoplasmic membrane.</text>
</comment>
<comment type="similarity">
    <text evidence="1 9">Belongs to the GTP-binding SRP family. SRP54 subfamily.</text>
</comment>
<dbReference type="GO" id="GO:0048500">
    <property type="term" value="C:signal recognition particle"/>
    <property type="evidence" value="ECO:0007669"/>
    <property type="project" value="UniProtKB-UniRule"/>
</dbReference>
<sequence length="438" mass="48778">MFENLTDRLESAFKQIKGEGRITDLNIAATVKDIRRALVDADVNYKIAKEFTDRVKDKAMGEKVLTAVSPGQLMVKIVKDELVDLMGGSESEFNAKGNPAVILIAGLQGSGKTTFSAKLANFLKTRSRLSPMLVAADIYRPAAIDQLKVLGEQIQVDVYSEPENKNAVQIATNAIKEARSKNKNVVIIDTAGRLAIDEAMMTEVANVKSAVNPQEILFVVDSMTGQDAVNTAKAFNDRLNFTGVVLTKLDGDTRGGAALSIKYTVEKPIKFVSSGEKLDTLDVFYPERMAQRILGMGDITTLVEKAQQQFDEEQARKLEKKIRKNQFNFEDFKQQLEQIKKMGNIKDLLGMIPGVGKAIKDIDISDDAFKGIEAMINSMTRQEREDPDLINMSRKQRIAKGSGKDLNEVNAFLKQFEQMKQMMKMMNKMPMGRMGMKR</sequence>
<evidence type="ECO:0000256" key="1">
    <source>
        <dbReference type="ARBA" id="ARBA00005450"/>
    </source>
</evidence>
<name>A0A1V9FRV4_9BACT</name>
<dbReference type="FunFam" id="3.40.50.300:FF:000022">
    <property type="entry name" value="Signal recognition particle 54 kDa subunit"/>
    <property type="match status" value="1"/>
</dbReference>
<dbReference type="InterPro" id="IPR004780">
    <property type="entry name" value="SRP"/>
</dbReference>
<dbReference type="InterPro" id="IPR013822">
    <property type="entry name" value="Signal_recog_particl_SRP54_hlx"/>
</dbReference>
<keyword evidence="2 9" id="KW-0547">Nucleotide-binding</keyword>
<dbReference type="NCBIfam" id="TIGR00959">
    <property type="entry name" value="ffh"/>
    <property type="match status" value="1"/>
</dbReference>
<dbReference type="Gene3D" id="3.40.50.300">
    <property type="entry name" value="P-loop containing nucleotide triphosphate hydrolases"/>
    <property type="match status" value="1"/>
</dbReference>
<dbReference type="SMART" id="SM00382">
    <property type="entry name" value="AAA"/>
    <property type="match status" value="1"/>
</dbReference>
<evidence type="ECO:0000313" key="11">
    <source>
        <dbReference type="EMBL" id="OQP61017.1"/>
    </source>
</evidence>
<comment type="catalytic activity">
    <reaction evidence="8 9">
        <text>GTP + H2O = GDP + phosphate + H(+)</text>
        <dbReference type="Rhea" id="RHEA:19669"/>
        <dbReference type="ChEBI" id="CHEBI:15377"/>
        <dbReference type="ChEBI" id="CHEBI:15378"/>
        <dbReference type="ChEBI" id="CHEBI:37565"/>
        <dbReference type="ChEBI" id="CHEBI:43474"/>
        <dbReference type="ChEBI" id="CHEBI:58189"/>
        <dbReference type="EC" id="3.6.5.4"/>
    </reaction>
</comment>
<dbReference type="Pfam" id="PF02881">
    <property type="entry name" value="SRP54_N"/>
    <property type="match status" value="1"/>
</dbReference>
<dbReference type="PROSITE" id="PS00300">
    <property type="entry name" value="SRP54"/>
    <property type="match status" value="1"/>
</dbReference>
<evidence type="ECO:0000256" key="8">
    <source>
        <dbReference type="ARBA" id="ARBA00048027"/>
    </source>
</evidence>
<dbReference type="CDD" id="cd18539">
    <property type="entry name" value="SRP_G"/>
    <property type="match status" value="1"/>
</dbReference>
<dbReference type="AlphaFoldDB" id="A0A1V9FRV4"/>
<dbReference type="Gene3D" id="1.10.260.30">
    <property type="entry name" value="Signal recognition particle, SRP54 subunit, M-domain"/>
    <property type="match status" value="1"/>
</dbReference>
<feature type="binding site" evidence="9">
    <location>
        <begin position="106"/>
        <end position="113"/>
    </location>
    <ligand>
        <name>GTP</name>
        <dbReference type="ChEBI" id="CHEBI:37565"/>
    </ligand>
</feature>
<evidence type="ECO:0000256" key="5">
    <source>
        <dbReference type="ARBA" id="ARBA00023134"/>
    </source>
</evidence>
<dbReference type="EC" id="3.6.5.4" evidence="9"/>
<dbReference type="InterPro" id="IPR000897">
    <property type="entry name" value="SRP54_GTPase_dom"/>
</dbReference>
<evidence type="ECO:0000256" key="7">
    <source>
        <dbReference type="ARBA" id="ARBA00023274"/>
    </source>
</evidence>
<accession>A0A1V9FRV4</accession>
<comment type="subunit">
    <text evidence="9">Part of the signal recognition particle protein translocation system, which is composed of SRP and FtsY.</text>
</comment>
<dbReference type="OrthoDB" id="9804720at2"/>
<proteinExistence type="inferred from homology"/>
<dbReference type="Pfam" id="PF02978">
    <property type="entry name" value="SRP_SPB"/>
    <property type="match status" value="1"/>
</dbReference>
<evidence type="ECO:0000256" key="9">
    <source>
        <dbReference type="HAMAP-Rule" id="MF_00306"/>
    </source>
</evidence>
<comment type="domain">
    <text evidence="9">Composed of three domains: the N-terminal N domain, which is responsible for interactions with the ribosome, the central G domain, which binds GTP, and the C-terminal M domain, which binds the RNA and the signal sequence of the RNC.</text>
</comment>
<dbReference type="InterPro" id="IPR004125">
    <property type="entry name" value="Signal_recog_particle_SRP54_M"/>
</dbReference>
<dbReference type="GO" id="GO:0008312">
    <property type="term" value="F:7S RNA binding"/>
    <property type="evidence" value="ECO:0007669"/>
    <property type="project" value="InterPro"/>
</dbReference>